<evidence type="ECO:0000256" key="8">
    <source>
        <dbReference type="ARBA" id="ARBA00023242"/>
    </source>
</evidence>
<dbReference type="EMBL" id="AMQN01003749">
    <property type="status" value="NOT_ANNOTATED_CDS"/>
    <property type="molecule type" value="Genomic_DNA"/>
</dbReference>
<dbReference type="InterPro" id="IPR036236">
    <property type="entry name" value="Znf_C2H2_sf"/>
</dbReference>
<keyword evidence="7" id="KW-0804">Transcription</keyword>
<dbReference type="Proteomes" id="UP000014760">
    <property type="component" value="Unassembled WGS sequence"/>
</dbReference>
<evidence type="ECO:0000256" key="9">
    <source>
        <dbReference type="PROSITE-ProRule" id="PRU00042"/>
    </source>
</evidence>
<dbReference type="SUPFAM" id="SSF57667">
    <property type="entry name" value="beta-beta-alpha zinc fingers"/>
    <property type="match status" value="2"/>
</dbReference>
<evidence type="ECO:0000259" key="10">
    <source>
        <dbReference type="PROSITE" id="PS50157"/>
    </source>
</evidence>
<dbReference type="PROSITE" id="PS00028">
    <property type="entry name" value="ZINC_FINGER_C2H2_1"/>
    <property type="match status" value="3"/>
</dbReference>
<dbReference type="OrthoDB" id="6249644at2759"/>
<comment type="subcellular location">
    <subcellularLocation>
        <location evidence="1">Nucleus</location>
    </subcellularLocation>
</comment>
<gene>
    <name evidence="11" type="ORF">CAPTEDRAFT_131090</name>
</gene>
<dbReference type="EnsemblMetazoa" id="CapteT131090">
    <property type="protein sequence ID" value="CapteP131090"/>
    <property type="gene ID" value="CapteG131090"/>
</dbReference>
<dbReference type="PANTHER" id="PTHR46179:SF26">
    <property type="entry name" value="ZINC FINGER PROTEIN 423 HOMOLOG"/>
    <property type="match status" value="1"/>
</dbReference>
<proteinExistence type="predicted"/>
<evidence type="ECO:0000256" key="2">
    <source>
        <dbReference type="ARBA" id="ARBA00022723"/>
    </source>
</evidence>
<keyword evidence="13" id="KW-1185">Reference proteome</keyword>
<keyword evidence="6" id="KW-0805">Transcription regulation</keyword>
<reference evidence="13" key="1">
    <citation type="submission" date="2012-12" db="EMBL/GenBank/DDBJ databases">
        <authorList>
            <person name="Hellsten U."/>
            <person name="Grimwood J."/>
            <person name="Chapman J.A."/>
            <person name="Shapiro H."/>
            <person name="Aerts A."/>
            <person name="Otillar R.P."/>
            <person name="Terry A.Y."/>
            <person name="Boore J.L."/>
            <person name="Simakov O."/>
            <person name="Marletaz F."/>
            <person name="Cho S.-J."/>
            <person name="Edsinger-Gonzales E."/>
            <person name="Havlak P."/>
            <person name="Kuo D.-H."/>
            <person name="Larsson T."/>
            <person name="Lv J."/>
            <person name="Arendt D."/>
            <person name="Savage R."/>
            <person name="Osoegawa K."/>
            <person name="de Jong P."/>
            <person name="Lindberg D.R."/>
            <person name="Seaver E.C."/>
            <person name="Weisblat D.A."/>
            <person name="Putnam N.H."/>
            <person name="Grigoriev I.V."/>
            <person name="Rokhsar D.S."/>
        </authorList>
    </citation>
    <scope>NUCLEOTIDE SEQUENCE</scope>
    <source>
        <strain evidence="13">I ESC-2004</strain>
    </source>
</reference>
<dbReference type="FunFam" id="3.30.160.60:FF:000130">
    <property type="entry name" value="Spalt-like transcription factor 4"/>
    <property type="match status" value="1"/>
</dbReference>
<keyword evidence="8" id="KW-0539">Nucleus</keyword>
<protein>
    <recommendedName>
        <fullName evidence="10">C2H2-type domain-containing protein</fullName>
    </recommendedName>
</protein>
<dbReference type="STRING" id="283909.R7VMD9"/>
<dbReference type="Pfam" id="PF00096">
    <property type="entry name" value="zf-C2H2"/>
    <property type="match status" value="2"/>
</dbReference>
<evidence type="ECO:0000256" key="5">
    <source>
        <dbReference type="ARBA" id="ARBA00022833"/>
    </source>
</evidence>
<evidence type="ECO:0000313" key="11">
    <source>
        <dbReference type="EMBL" id="ELU18670.1"/>
    </source>
</evidence>
<evidence type="ECO:0000256" key="1">
    <source>
        <dbReference type="ARBA" id="ARBA00004123"/>
    </source>
</evidence>
<reference evidence="12" key="3">
    <citation type="submission" date="2015-06" db="UniProtKB">
        <authorList>
            <consortium name="EnsemblMetazoa"/>
        </authorList>
    </citation>
    <scope>IDENTIFICATION</scope>
</reference>
<sequence>CSWIGCGKVFDRKFHLTQHFRSHTGERPFQCPTFRCPWEHCGKVFDRSFNLKQHVRTHTGERPFKCPVCSHAVTTKSNLKQHVLRHHPEYYQSHLVNATSKVSTQSSSRHGR</sequence>
<dbReference type="EMBL" id="KB291800">
    <property type="protein sequence ID" value="ELU18670.1"/>
    <property type="molecule type" value="Genomic_DNA"/>
</dbReference>
<feature type="domain" description="C2H2-type" evidence="10">
    <location>
        <begin position="64"/>
        <end position="91"/>
    </location>
</feature>
<feature type="domain" description="C2H2-type" evidence="10">
    <location>
        <begin position="34"/>
        <end position="63"/>
    </location>
</feature>
<dbReference type="SMART" id="SM00355">
    <property type="entry name" value="ZnF_C2H2"/>
    <property type="match status" value="3"/>
</dbReference>
<evidence type="ECO:0000256" key="4">
    <source>
        <dbReference type="ARBA" id="ARBA00022771"/>
    </source>
</evidence>
<keyword evidence="3" id="KW-0677">Repeat</keyword>
<dbReference type="InterPro" id="IPR013087">
    <property type="entry name" value="Znf_C2H2_type"/>
</dbReference>
<dbReference type="PANTHER" id="PTHR46179">
    <property type="entry name" value="ZINC FINGER PROTEIN"/>
    <property type="match status" value="1"/>
</dbReference>
<feature type="non-terminal residue" evidence="11">
    <location>
        <position position="1"/>
    </location>
</feature>
<dbReference type="PROSITE" id="PS50157">
    <property type="entry name" value="ZINC_FINGER_C2H2_2"/>
    <property type="match status" value="3"/>
</dbReference>
<evidence type="ECO:0000313" key="12">
    <source>
        <dbReference type="EnsemblMetazoa" id="CapteP131090"/>
    </source>
</evidence>
<keyword evidence="2" id="KW-0479">Metal-binding</keyword>
<dbReference type="GO" id="GO:0008270">
    <property type="term" value="F:zinc ion binding"/>
    <property type="evidence" value="ECO:0007669"/>
    <property type="project" value="UniProtKB-KW"/>
</dbReference>
<accession>R7VMD9</accession>
<dbReference type="GO" id="GO:0006357">
    <property type="term" value="P:regulation of transcription by RNA polymerase II"/>
    <property type="evidence" value="ECO:0007669"/>
    <property type="project" value="TreeGrafter"/>
</dbReference>
<dbReference type="HOGENOM" id="CLU_002678_42_18_1"/>
<feature type="domain" description="C2H2-type" evidence="10">
    <location>
        <begin position="1"/>
        <end position="28"/>
    </location>
</feature>
<dbReference type="OMA" id="ENAYENH"/>
<dbReference type="InterPro" id="IPR051061">
    <property type="entry name" value="Zinc_finger_trans_reg"/>
</dbReference>
<keyword evidence="5" id="KW-0862">Zinc</keyword>
<organism evidence="11">
    <name type="scientific">Capitella teleta</name>
    <name type="common">Polychaete worm</name>
    <dbReference type="NCBI Taxonomy" id="283909"/>
    <lineage>
        <taxon>Eukaryota</taxon>
        <taxon>Metazoa</taxon>
        <taxon>Spiralia</taxon>
        <taxon>Lophotrochozoa</taxon>
        <taxon>Annelida</taxon>
        <taxon>Polychaeta</taxon>
        <taxon>Sedentaria</taxon>
        <taxon>Scolecida</taxon>
        <taxon>Capitellidae</taxon>
        <taxon>Capitella</taxon>
    </lineage>
</organism>
<dbReference type="GO" id="GO:0005634">
    <property type="term" value="C:nucleus"/>
    <property type="evidence" value="ECO:0007669"/>
    <property type="project" value="UniProtKB-SubCell"/>
</dbReference>
<evidence type="ECO:0000256" key="6">
    <source>
        <dbReference type="ARBA" id="ARBA00023015"/>
    </source>
</evidence>
<evidence type="ECO:0000256" key="7">
    <source>
        <dbReference type="ARBA" id="ARBA00023163"/>
    </source>
</evidence>
<name>R7VMD9_CAPTE</name>
<keyword evidence="4 9" id="KW-0863">Zinc-finger</keyword>
<reference evidence="11 13" key="2">
    <citation type="journal article" date="2013" name="Nature">
        <title>Insights into bilaterian evolution from three spiralian genomes.</title>
        <authorList>
            <person name="Simakov O."/>
            <person name="Marletaz F."/>
            <person name="Cho S.J."/>
            <person name="Edsinger-Gonzales E."/>
            <person name="Havlak P."/>
            <person name="Hellsten U."/>
            <person name="Kuo D.H."/>
            <person name="Larsson T."/>
            <person name="Lv J."/>
            <person name="Arendt D."/>
            <person name="Savage R."/>
            <person name="Osoegawa K."/>
            <person name="de Jong P."/>
            <person name="Grimwood J."/>
            <person name="Chapman J.A."/>
            <person name="Shapiro H."/>
            <person name="Aerts A."/>
            <person name="Otillar R.P."/>
            <person name="Terry A.Y."/>
            <person name="Boore J.L."/>
            <person name="Grigoriev I.V."/>
            <person name="Lindberg D.R."/>
            <person name="Seaver E.C."/>
            <person name="Weisblat D.A."/>
            <person name="Putnam N.H."/>
            <person name="Rokhsar D.S."/>
        </authorList>
    </citation>
    <scope>NUCLEOTIDE SEQUENCE</scope>
    <source>
        <strain evidence="11 13">I ESC-2004</strain>
    </source>
</reference>
<dbReference type="AlphaFoldDB" id="R7VMD9"/>
<evidence type="ECO:0000313" key="13">
    <source>
        <dbReference type="Proteomes" id="UP000014760"/>
    </source>
</evidence>
<dbReference type="FunFam" id="3.30.160.60:FF:000072">
    <property type="entry name" value="zinc finger protein 143 isoform X1"/>
    <property type="match status" value="1"/>
</dbReference>
<dbReference type="Pfam" id="PF13894">
    <property type="entry name" value="zf-C2H2_4"/>
    <property type="match status" value="1"/>
</dbReference>
<dbReference type="Gene3D" id="3.30.160.60">
    <property type="entry name" value="Classic Zinc Finger"/>
    <property type="match status" value="3"/>
</dbReference>
<evidence type="ECO:0000256" key="3">
    <source>
        <dbReference type="ARBA" id="ARBA00022737"/>
    </source>
</evidence>